<protein>
    <recommendedName>
        <fullName evidence="8">Zn(2)-C6 fungal-type domain-containing protein</fullName>
    </recommendedName>
</protein>
<evidence type="ECO:0000256" key="2">
    <source>
        <dbReference type="ARBA" id="ARBA00022723"/>
    </source>
</evidence>
<sequence length="607" mass="67907">MFLPPGLDQHTYAIYVNGNLLAISCDACRANKTKCSGGPPCSLCRRRGIDCTLRNCLRQSRGVPTSDGSAAANASVSEDDDDVDISTSPTCLRPENFPAEHVLHPEGEHLPPNLEFLKNVTVVSSEPRTTGEFRPLSRGMEGIYELLVAEKPSLEGAMEGSDGLQEFVTKYLETYFKRFHLRWPTLHAPVFSLDISTMPLHLSASIDPELIPEGQAWPIELFQAVILTLIFSLYRTDKTALSRAMLLRSTFITFLRELGAFDAEILASHLKTHYSGTFAPYTLSMREHLTRLLALTYQFDVYFALAHEKPPILHRQEVDVGLPNTFALWNSYGIDVFDARQPEEPLGRIEFRISEMTNRPDSFTSSQLLVEDVQLGLCGLLQAIWVFRQSSSSSKTERHPSSALQNALLIEILDDWKLELDKINKLANARSMTSNATRTLLLAYRGADSSVAASLEKINTLVQDGMILYYYLKMYHNAGLVKTQTEEPHTDETLWTLNKYGRKALVCALQILKLVESIGAWKACLNPLIRHALAMGLNVTKTALVSGQKRECECLTNDGQHADVNLQQWTEIGGPIWIDGTPVCLCTLNFWTKSFEEAMQDLNIMEG</sequence>
<feature type="region of interest" description="Disordered" evidence="7">
    <location>
        <begin position="61"/>
        <end position="87"/>
    </location>
</feature>
<feature type="domain" description="Zn(2)-C6 fungal-type" evidence="8">
    <location>
        <begin position="24"/>
        <end position="53"/>
    </location>
</feature>
<dbReference type="InterPro" id="IPR001138">
    <property type="entry name" value="Zn2Cys6_DnaBD"/>
</dbReference>
<dbReference type="GO" id="GO:0006351">
    <property type="term" value="P:DNA-templated transcription"/>
    <property type="evidence" value="ECO:0007669"/>
    <property type="project" value="InterPro"/>
</dbReference>
<dbReference type="Pfam" id="PF04082">
    <property type="entry name" value="Fungal_trans"/>
    <property type="match status" value="1"/>
</dbReference>
<keyword evidence="5" id="KW-0804">Transcription</keyword>
<dbReference type="CDD" id="cd12148">
    <property type="entry name" value="fungal_TF_MHR"/>
    <property type="match status" value="1"/>
</dbReference>
<evidence type="ECO:0000256" key="1">
    <source>
        <dbReference type="ARBA" id="ARBA00004123"/>
    </source>
</evidence>
<evidence type="ECO:0000256" key="6">
    <source>
        <dbReference type="ARBA" id="ARBA00023242"/>
    </source>
</evidence>
<comment type="subcellular location">
    <subcellularLocation>
        <location evidence="1">Nucleus</location>
    </subcellularLocation>
</comment>
<dbReference type="SUPFAM" id="SSF57701">
    <property type="entry name" value="Zn2/Cys6 DNA-binding domain"/>
    <property type="match status" value="1"/>
</dbReference>
<evidence type="ECO:0000256" key="4">
    <source>
        <dbReference type="ARBA" id="ARBA00023125"/>
    </source>
</evidence>
<keyword evidence="2" id="KW-0479">Metal-binding</keyword>
<evidence type="ECO:0000256" key="3">
    <source>
        <dbReference type="ARBA" id="ARBA00023015"/>
    </source>
</evidence>
<keyword evidence="6" id="KW-0539">Nucleus</keyword>
<keyword evidence="4" id="KW-0238">DNA-binding</keyword>
<dbReference type="GO" id="GO:0000981">
    <property type="term" value="F:DNA-binding transcription factor activity, RNA polymerase II-specific"/>
    <property type="evidence" value="ECO:0007669"/>
    <property type="project" value="InterPro"/>
</dbReference>
<dbReference type="InterPro" id="IPR050987">
    <property type="entry name" value="AtrR-like"/>
</dbReference>
<reference evidence="9 10" key="1">
    <citation type="submission" date="2015-06" db="EMBL/GenBank/DDBJ databases">
        <title>Talaromyces atroroseus IBT 11181 draft genome.</title>
        <authorList>
            <person name="Rasmussen K.B."/>
            <person name="Rasmussen S."/>
            <person name="Petersen B."/>
            <person name="Sicheritz-Ponten T."/>
            <person name="Mortensen U.H."/>
            <person name="Thrane U."/>
        </authorList>
    </citation>
    <scope>NUCLEOTIDE SEQUENCE [LARGE SCALE GENOMIC DNA]</scope>
    <source>
        <strain evidence="9 10">IBT 11181</strain>
    </source>
</reference>
<evidence type="ECO:0000313" key="9">
    <source>
        <dbReference type="EMBL" id="OKL63656.1"/>
    </source>
</evidence>
<name>A0A225B8D2_TALAT</name>
<gene>
    <name evidence="9" type="ORF">UA08_00073</name>
</gene>
<dbReference type="GO" id="GO:0008270">
    <property type="term" value="F:zinc ion binding"/>
    <property type="evidence" value="ECO:0007669"/>
    <property type="project" value="InterPro"/>
</dbReference>
<dbReference type="PANTHER" id="PTHR46910:SF3">
    <property type="entry name" value="HALOTOLERANCE PROTEIN 9-RELATED"/>
    <property type="match status" value="1"/>
</dbReference>
<evidence type="ECO:0000256" key="5">
    <source>
        <dbReference type="ARBA" id="ARBA00023163"/>
    </source>
</evidence>
<keyword evidence="10" id="KW-1185">Reference proteome</keyword>
<dbReference type="PROSITE" id="PS00463">
    <property type="entry name" value="ZN2_CY6_FUNGAL_1"/>
    <property type="match status" value="1"/>
</dbReference>
<dbReference type="GeneID" id="30999828"/>
<dbReference type="SMART" id="SM00066">
    <property type="entry name" value="GAL4"/>
    <property type="match status" value="1"/>
</dbReference>
<dbReference type="OrthoDB" id="10261408at2759"/>
<evidence type="ECO:0000256" key="7">
    <source>
        <dbReference type="SAM" id="MobiDB-lite"/>
    </source>
</evidence>
<dbReference type="EMBL" id="LFMY01000001">
    <property type="protein sequence ID" value="OKL63656.1"/>
    <property type="molecule type" value="Genomic_DNA"/>
</dbReference>
<dbReference type="GO" id="GO:0003677">
    <property type="term" value="F:DNA binding"/>
    <property type="evidence" value="ECO:0007669"/>
    <property type="project" value="UniProtKB-KW"/>
</dbReference>
<dbReference type="InterPro" id="IPR036864">
    <property type="entry name" value="Zn2-C6_fun-type_DNA-bd_sf"/>
</dbReference>
<dbReference type="Gene3D" id="4.10.240.10">
    <property type="entry name" value="Zn(2)-C6 fungal-type DNA-binding domain"/>
    <property type="match status" value="1"/>
</dbReference>
<dbReference type="AlphaFoldDB" id="A0A225B8D2"/>
<comment type="caution">
    <text evidence="9">The sequence shown here is derived from an EMBL/GenBank/DDBJ whole genome shotgun (WGS) entry which is preliminary data.</text>
</comment>
<dbReference type="PANTHER" id="PTHR46910">
    <property type="entry name" value="TRANSCRIPTION FACTOR PDR1"/>
    <property type="match status" value="1"/>
</dbReference>
<dbReference type="STRING" id="1441469.A0A225B8D2"/>
<dbReference type="RefSeq" id="XP_020123777.1">
    <property type="nucleotide sequence ID" value="XM_020260579.1"/>
</dbReference>
<evidence type="ECO:0000313" key="10">
    <source>
        <dbReference type="Proteomes" id="UP000214365"/>
    </source>
</evidence>
<dbReference type="InterPro" id="IPR007219">
    <property type="entry name" value="XnlR_reg_dom"/>
</dbReference>
<dbReference type="GO" id="GO:0005634">
    <property type="term" value="C:nucleus"/>
    <property type="evidence" value="ECO:0007669"/>
    <property type="project" value="UniProtKB-SubCell"/>
</dbReference>
<accession>A0A225B8D2</accession>
<proteinExistence type="predicted"/>
<dbReference type="CDD" id="cd00067">
    <property type="entry name" value="GAL4"/>
    <property type="match status" value="1"/>
</dbReference>
<dbReference type="Proteomes" id="UP000214365">
    <property type="component" value="Unassembled WGS sequence"/>
</dbReference>
<organism evidence="9 10">
    <name type="scientific">Talaromyces atroroseus</name>
    <dbReference type="NCBI Taxonomy" id="1441469"/>
    <lineage>
        <taxon>Eukaryota</taxon>
        <taxon>Fungi</taxon>
        <taxon>Dikarya</taxon>
        <taxon>Ascomycota</taxon>
        <taxon>Pezizomycotina</taxon>
        <taxon>Eurotiomycetes</taxon>
        <taxon>Eurotiomycetidae</taxon>
        <taxon>Eurotiales</taxon>
        <taxon>Trichocomaceae</taxon>
        <taxon>Talaromyces</taxon>
        <taxon>Talaromyces sect. Trachyspermi</taxon>
    </lineage>
</organism>
<keyword evidence="3" id="KW-0805">Transcription regulation</keyword>
<dbReference type="Pfam" id="PF00172">
    <property type="entry name" value="Zn_clus"/>
    <property type="match status" value="1"/>
</dbReference>
<evidence type="ECO:0000259" key="8">
    <source>
        <dbReference type="PROSITE" id="PS50048"/>
    </source>
</evidence>
<dbReference type="PROSITE" id="PS50048">
    <property type="entry name" value="ZN2_CY6_FUNGAL_2"/>
    <property type="match status" value="1"/>
</dbReference>